<dbReference type="Gene3D" id="3.30.70.1290">
    <property type="entry name" value="Transposase IS200-like"/>
    <property type="match status" value="1"/>
</dbReference>
<dbReference type="EMBL" id="PXYT01000041">
    <property type="protein sequence ID" value="PSR26161.1"/>
    <property type="molecule type" value="Genomic_DNA"/>
</dbReference>
<gene>
    <name evidence="1" type="ORF">C7B43_14840</name>
</gene>
<proteinExistence type="predicted"/>
<dbReference type="InterPro" id="IPR036515">
    <property type="entry name" value="Transposase_17_sf"/>
</dbReference>
<dbReference type="GO" id="GO:0006313">
    <property type="term" value="P:DNA transposition"/>
    <property type="evidence" value="ECO:0007669"/>
    <property type="project" value="InterPro"/>
</dbReference>
<feature type="non-terminal residue" evidence="1">
    <location>
        <position position="24"/>
    </location>
</feature>
<dbReference type="AlphaFoldDB" id="A0A2T2WV95"/>
<name>A0A2T2WV95_9FIRM</name>
<evidence type="ECO:0000313" key="1">
    <source>
        <dbReference type="EMBL" id="PSR26161.1"/>
    </source>
</evidence>
<dbReference type="GO" id="GO:0004803">
    <property type="term" value="F:transposase activity"/>
    <property type="evidence" value="ECO:0007669"/>
    <property type="project" value="InterPro"/>
</dbReference>
<evidence type="ECO:0000313" key="2">
    <source>
        <dbReference type="Proteomes" id="UP000242699"/>
    </source>
</evidence>
<dbReference type="GO" id="GO:0003677">
    <property type="term" value="F:DNA binding"/>
    <property type="evidence" value="ECO:0007669"/>
    <property type="project" value="InterPro"/>
</dbReference>
<organism evidence="1 2">
    <name type="scientific">Sulfobacillus benefaciens</name>
    <dbReference type="NCBI Taxonomy" id="453960"/>
    <lineage>
        <taxon>Bacteria</taxon>
        <taxon>Bacillati</taxon>
        <taxon>Bacillota</taxon>
        <taxon>Clostridia</taxon>
        <taxon>Eubacteriales</taxon>
        <taxon>Clostridiales Family XVII. Incertae Sedis</taxon>
        <taxon>Sulfobacillus</taxon>
    </lineage>
</organism>
<accession>A0A2T2WV95</accession>
<dbReference type="Proteomes" id="UP000242699">
    <property type="component" value="Unassembled WGS sequence"/>
</dbReference>
<comment type="caution">
    <text evidence="1">The sequence shown here is derived from an EMBL/GenBank/DDBJ whole genome shotgun (WGS) entry which is preliminary data.</text>
</comment>
<dbReference type="SUPFAM" id="SSF143422">
    <property type="entry name" value="Transposase IS200-like"/>
    <property type="match status" value="1"/>
</dbReference>
<sequence>MNYTSNHHVVYSCQYHGVWCPKYR</sequence>
<protein>
    <submittedName>
        <fullName evidence="1">IS200/IS605 family transposase</fullName>
    </submittedName>
</protein>
<reference evidence="1 2" key="1">
    <citation type="journal article" date="2014" name="BMC Genomics">
        <title>Comparison of environmental and isolate Sulfobacillus genomes reveals diverse carbon, sulfur, nitrogen, and hydrogen metabolisms.</title>
        <authorList>
            <person name="Justice N.B."/>
            <person name="Norman A."/>
            <person name="Brown C.T."/>
            <person name="Singh A."/>
            <person name="Thomas B.C."/>
            <person name="Banfield J.F."/>
        </authorList>
    </citation>
    <scope>NUCLEOTIDE SEQUENCE [LARGE SCALE GENOMIC DNA]</scope>
    <source>
        <strain evidence="1">AMDSBA1</strain>
    </source>
</reference>